<evidence type="ECO:0000256" key="5">
    <source>
        <dbReference type="ARBA" id="ARBA00022691"/>
    </source>
</evidence>
<feature type="region of interest" description="Disordered" evidence="8">
    <location>
        <begin position="372"/>
        <end position="418"/>
    </location>
</feature>
<evidence type="ECO:0000313" key="10">
    <source>
        <dbReference type="EMBL" id="KAK3920253.1"/>
    </source>
</evidence>
<dbReference type="InterPro" id="IPR002877">
    <property type="entry name" value="RNA_MeTrfase_FtsJ_dom"/>
</dbReference>
<evidence type="ECO:0000256" key="2">
    <source>
        <dbReference type="ARBA" id="ARBA00021134"/>
    </source>
</evidence>
<dbReference type="GO" id="GO:0005634">
    <property type="term" value="C:nucleus"/>
    <property type="evidence" value="ECO:0007669"/>
    <property type="project" value="TreeGrafter"/>
</dbReference>
<dbReference type="SUPFAM" id="SSF53335">
    <property type="entry name" value="S-adenosyl-L-methionine-dependent methyltransferases"/>
    <property type="match status" value="1"/>
</dbReference>
<dbReference type="GO" id="GO:0120550">
    <property type="term" value="F:methyltransferase cap2 activity"/>
    <property type="evidence" value="ECO:0007669"/>
    <property type="project" value="UniProtKB-EC"/>
</dbReference>
<feature type="domain" description="Adrift-type SAM-dependent 2'-O-MTase" evidence="9">
    <location>
        <begin position="585"/>
        <end position="799"/>
    </location>
</feature>
<dbReference type="EC" id="2.1.1.296" evidence="1"/>
<dbReference type="PANTHER" id="PTHR16121:SF2">
    <property type="entry name" value="CAP-SPECIFIC MRNA (NUCLEOSIDE-2'-O-)-METHYLTRANSFERASE 2"/>
    <property type="match status" value="1"/>
</dbReference>
<dbReference type="Gene3D" id="3.40.50.12760">
    <property type="match status" value="1"/>
</dbReference>
<comment type="catalytic activity">
    <reaction evidence="6">
        <text>a 5'-end (N(7)-methyl 5'-triphosphoguanosine)-(2'-O-methyl-ribonucleoside)-(ribonucleotide) in mRNA + S-adenosyl-L-methionine = a 5'-end (N(7)-methyl 5'-triphosphoguanosine)-(2'-O-methyl-ribonucleoside)-(2'-O-methyl-ribonucleotide) in mRNA + S-adenosyl-L-homocysteine + H(+)</text>
        <dbReference type="Rhea" id="RHEA:67024"/>
        <dbReference type="Rhea" id="RHEA-COMP:17169"/>
        <dbReference type="Rhea" id="RHEA-COMP:17170"/>
        <dbReference type="ChEBI" id="CHEBI:15378"/>
        <dbReference type="ChEBI" id="CHEBI:57856"/>
        <dbReference type="ChEBI" id="CHEBI:59789"/>
        <dbReference type="ChEBI" id="CHEBI:167612"/>
        <dbReference type="ChEBI" id="CHEBI:167614"/>
        <dbReference type="EC" id="2.1.1.296"/>
    </reaction>
</comment>
<gene>
    <name evidence="10" type="ORF">KUF71_009540</name>
</gene>
<accession>A0AAE1LHW7</accession>
<protein>
    <recommendedName>
        <fullName evidence="2">Cap-specific mRNA (nucleoside-2'-O-)-methyltransferase 2</fullName>
        <ecNumber evidence="1">2.1.1.296</ecNumber>
    </recommendedName>
</protein>
<sequence>MEDFEPPPDYDWSQPRISLPLKHFRPPLRTDPRNIVAGVCKLTLEESTQHISPIVCTTDGRNNNTLKKNAYSSSSLICVSEAKAQQRLEQKRVALAQHLPSKYNFRIIPDGAQISDKDAKPNCPVTSASDLVVSDFSSSLSRKNSRAHEQKRVHFAKDLPQRYDSHIIDDKVPRNPILSNVQNDSSSAFVEERKLECNVEKHFGVQLETSKLNVNSISNLVCSPVRNDPISQKSTEERLKNIVHANYHVKKHGLEVKGTQYYWRFRNHASKHPDHDQDSGVDSPVCSTPLHSLETSICSDIDDSEADTSLGIMDKNTTSRDKSLDSHLDVSIDQTSVDDLEDSGFVCSNRGELAPQPTPLIAVPEHLRCDTSNMNESSISDSSSGVSSLCQSERDDSISVSSQRSMSPVPKVGDQSVSYDCPESQEKVLASWTASFSASTMKGPVKCSSNFVQGETSTSAPERLNEKWDDSSSMSAMGLPTSFGTSMKRKATDSPRSDSSFEEMTTMYFSKQFKFKSAGWKLPATDTLFTSDVWELEDFISLKQRLNSVKDELNDFPLQDWHAHTRRRNKAGNVIWQLRRRIDPEFPTQAWCKFYENASSFPLVPQKAIDKKCLYSIHLCEAPGAFITSLNHFLRVRFGTDFKFDWRAVTLNPYYEGNPLSCMINDDRLVLKTLDKWLFGKDNTGDLMNKENLLDIIEKASELEEILLITADGSIDCQNNPAEQEAIVSWLHYCETVAALHMLAPGGSFLIKMFTFYEQSSICLLYLLNCMFKTVAVNKPATSKEGNSEVYVVCCEFKGIPEVQPWLDVLLKNYGSEAPEKALFSLKSIPSSFLDEVYNCADFFRVLQTDVIEENIRSFQMPQRRDSYVTATMRHRVAENFFSRYKIRKMDREFYLVDKHQLKNVTTPNIDPKTEGGSFNDRKKRLTLSPQEELKCLSDDLLHLNVGWPGDFDVFWLDFPQNPQGFKIVRGKPITTVNSSKFCSGSLLQIRNRVRELAYDKFKSPVLLNPSQCDDRAIPWPDAGEDLVKRKVFILDFKNVLWASLEDGSNAVHEKDACRKILSAIENEIFRDDCLELRGYPLLTQFNVGLVFLLGHLFEKVGFVKPLGQDIRVLFYKYRKFHPEMKQHWDKVVSEMDIGSEAVLSVLDSESVAGKVDISSVMSKCSELQVIKDKLLVLGRTEFNVCLSMPNTSSSNDLIKWPEKLTSDIKKLWVSSSDIKTAIEDVIDEVSELWRDDCFILHGYPLTSNLSLNALFTIGQLFDKVGIVKPEERTGTTICFFQFQKWTSSCERRMNEILKKVPSGVTDQNADEAFSNNICSNEFLRYLLTMNLIELKNEVTDLLQNIEEADNQINYNINLSDTNNNTSICDSCKTNGRCSIRCKKLCQKLDNIKSYLQQIDQIEQENLVLEFSETPKKELLEIVPKSSKPFSIMEIEQFCLRQLLCCHKKLCEIFTSTLQLTEEDIRLGSCLRLDPNENILTSLLEPPWAPGPIEVKVLDFGNELWMFVENHAEYQSEILLRICGALEDTWRGESLELRGFPILSEFNASLILILGHLFDKVRFSFLSLGRNSIFFENFRNYPRNVREHFEKVISDVSLVHHEAVLSLVPLKFLYRDEFYDVVRSANNSTLLKRCLLMVKVLCVKMDESRVM</sequence>
<feature type="binding site" evidence="7">
    <location>
        <position position="712"/>
    </location>
    <ligand>
        <name>S-adenosyl-L-methionine</name>
        <dbReference type="ChEBI" id="CHEBI:59789"/>
    </ligand>
</feature>
<dbReference type="PANTHER" id="PTHR16121">
    <property type="entry name" value="CAP-SPECIFIC MRNA (NUCLEOSIDE-2'-O-)-METHYLTRANSFERASE 1-RELATED"/>
    <property type="match status" value="1"/>
</dbReference>
<evidence type="ECO:0000256" key="6">
    <source>
        <dbReference type="ARBA" id="ARBA00049477"/>
    </source>
</evidence>
<evidence type="ECO:0000256" key="3">
    <source>
        <dbReference type="ARBA" id="ARBA00022603"/>
    </source>
</evidence>
<proteinExistence type="predicted"/>
<evidence type="ECO:0000256" key="8">
    <source>
        <dbReference type="SAM" id="MobiDB-lite"/>
    </source>
</evidence>
<comment type="caution">
    <text evidence="7">Lacks conserved residue(s) required for the propagation of feature annotation.</text>
</comment>
<dbReference type="GO" id="GO:0032259">
    <property type="term" value="P:methylation"/>
    <property type="evidence" value="ECO:0007669"/>
    <property type="project" value="UniProtKB-KW"/>
</dbReference>
<dbReference type="GO" id="GO:0004483">
    <property type="term" value="F:methyltransferase cap1 activity"/>
    <property type="evidence" value="ECO:0007669"/>
    <property type="project" value="UniProtKB-ARBA"/>
</dbReference>
<evidence type="ECO:0000313" key="11">
    <source>
        <dbReference type="Proteomes" id="UP001219518"/>
    </source>
</evidence>
<keyword evidence="4 7" id="KW-0808">Transferase</keyword>
<evidence type="ECO:0000256" key="4">
    <source>
        <dbReference type="ARBA" id="ARBA00022679"/>
    </source>
</evidence>
<evidence type="ECO:0000256" key="7">
    <source>
        <dbReference type="PROSITE-ProRule" id="PRU00946"/>
    </source>
</evidence>
<dbReference type="GO" id="GO:0005737">
    <property type="term" value="C:cytoplasm"/>
    <property type="evidence" value="ECO:0007669"/>
    <property type="project" value="TreeGrafter"/>
</dbReference>
<feature type="binding site" evidence="7">
    <location>
        <position position="624"/>
    </location>
    <ligand>
        <name>S-adenosyl-L-methionine</name>
        <dbReference type="ChEBI" id="CHEBI:59789"/>
    </ligand>
</feature>
<dbReference type="InterPro" id="IPR025807">
    <property type="entry name" value="Adrift-typ_MeTrfase"/>
</dbReference>
<feature type="active site" description="Proton acceptor" evidence="7">
    <location>
        <position position="752"/>
    </location>
</feature>
<dbReference type="Pfam" id="PF01728">
    <property type="entry name" value="FtsJ"/>
    <property type="match status" value="1"/>
</dbReference>
<dbReference type="PROSITE" id="PS51614">
    <property type="entry name" value="SAM_MT_ADRIFT"/>
    <property type="match status" value="1"/>
</dbReference>
<feature type="compositionally biased region" description="Low complexity" evidence="8">
    <location>
        <begin position="372"/>
        <end position="391"/>
    </location>
</feature>
<keyword evidence="11" id="KW-1185">Reference proteome</keyword>
<comment type="caution">
    <text evidence="10">The sequence shown here is derived from an EMBL/GenBank/DDBJ whole genome shotgun (WGS) entry which is preliminary data.</text>
</comment>
<evidence type="ECO:0000256" key="1">
    <source>
        <dbReference type="ARBA" id="ARBA00012770"/>
    </source>
</evidence>
<keyword evidence="3 7" id="KW-0489">Methyltransferase</keyword>
<reference evidence="10" key="2">
    <citation type="journal article" date="2023" name="BMC Genomics">
        <title>Pest status, molecular evolution, and epigenetic factors derived from the genome assembly of Frankliniella fusca, a thysanopteran phytovirus vector.</title>
        <authorList>
            <person name="Catto M.A."/>
            <person name="Labadie P.E."/>
            <person name="Jacobson A.L."/>
            <person name="Kennedy G.G."/>
            <person name="Srinivasan R."/>
            <person name="Hunt B.G."/>
        </authorList>
    </citation>
    <scope>NUCLEOTIDE SEQUENCE</scope>
    <source>
        <strain evidence="10">PL_HMW_Pooled</strain>
    </source>
</reference>
<reference evidence="10" key="1">
    <citation type="submission" date="2021-07" db="EMBL/GenBank/DDBJ databases">
        <authorList>
            <person name="Catto M.A."/>
            <person name="Jacobson A."/>
            <person name="Kennedy G."/>
            <person name="Labadie P."/>
            <person name="Hunt B.G."/>
            <person name="Srinivasan R."/>
        </authorList>
    </citation>
    <scope>NUCLEOTIDE SEQUENCE</scope>
    <source>
        <strain evidence="10">PL_HMW_Pooled</strain>
        <tissue evidence="10">Head</tissue>
    </source>
</reference>
<keyword evidence="5 7" id="KW-0949">S-adenosyl-L-methionine</keyword>
<dbReference type="Proteomes" id="UP001219518">
    <property type="component" value="Unassembled WGS sequence"/>
</dbReference>
<dbReference type="EMBL" id="JAHWGI010000990">
    <property type="protein sequence ID" value="KAK3920253.1"/>
    <property type="molecule type" value="Genomic_DNA"/>
</dbReference>
<evidence type="ECO:0000259" key="9">
    <source>
        <dbReference type="PROSITE" id="PS51614"/>
    </source>
</evidence>
<dbReference type="GO" id="GO:0006370">
    <property type="term" value="P:7-methylguanosine mRNA capping"/>
    <property type="evidence" value="ECO:0007669"/>
    <property type="project" value="TreeGrafter"/>
</dbReference>
<name>A0AAE1LHW7_9NEOP</name>
<dbReference type="InterPro" id="IPR029063">
    <property type="entry name" value="SAM-dependent_MTases_sf"/>
</dbReference>
<dbReference type="InterPro" id="IPR050851">
    <property type="entry name" value="mRNA_Cap_2O-Ribose_MeTrfase"/>
</dbReference>
<feature type="region of interest" description="Disordered" evidence="8">
    <location>
        <begin position="453"/>
        <end position="475"/>
    </location>
</feature>
<organism evidence="10 11">
    <name type="scientific">Frankliniella fusca</name>
    <dbReference type="NCBI Taxonomy" id="407009"/>
    <lineage>
        <taxon>Eukaryota</taxon>
        <taxon>Metazoa</taxon>
        <taxon>Ecdysozoa</taxon>
        <taxon>Arthropoda</taxon>
        <taxon>Hexapoda</taxon>
        <taxon>Insecta</taxon>
        <taxon>Pterygota</taxon>
        <taxon>Neoptera</taxon>
        <taxon>Paraneoptera</taxon>
        <taxon>Thysanoptera</taxon>
        <taxon>Terebrantia</taxon>
        <taxon>Thripoidea</taxon>
        <taxon>Thripidae</taxon>
        <taxon>Frankliniella</taxon>
    </lineage>
</organism>